<accession>A0ABW6PTT0</accession>
<proteinExistence type="inferred from homology"/>
<protein>
    <submittedName>
        <fullName evidence="2">Darcynin family protein</fullName>
    </submittedName>
</protein>
<reference evidence="2 3" key="1">
    <citation type="submission" date="2024-10" db="EMBL/GenBank/DDBJ databases">
        <title>The Natural Products Discovery Center: Release of the First 8490 Sequenced Strains for Exploring Actinobacteria Biosynthetic Diversity.</title>
        <authorList>
            <person name="Kalkreuter E."/>
            <person name="Kautsar S.A."/>
            <person name="Yang D."/>
            <person name="Bader C.D."/>
            <person name="Teijaro C.N."/>
            <person name="Fluegel L."/>
            <person name="Davis C.M."/>
            <person name="Simpson J.R."/>
            <person name="Lauterbach L."/>
            <person name="Steele A.D."/>
            <person name="Gui C."/>
            <person name="Meng S."/>
            <person name="Li G."/>
            <person name="Viehrig K."/>
            <person name="Ye F."/>
            <person name="Su P."/>
            <person name="Kiefer A.F."/>
            <person name="Nichols A."/>
            <person name="Cepeda A.J."/>
            <person name="Yan W."/>
            <person name="Fan B."/>
            <person name="Jiang Y."/>
            <person name="Adhikari A."/>
            <person name="Zheng C.-J."/>
            <person name="Schuster L."/>
            <person name="Cowan T.M."/>
            <person name="Smanski M.J."/>
            <person name="Chevrette M.G."/>
            <person name="De Carvalho L.P.S."/>
            <person name="Shen B."/>
        </authorList>
    </citation>
    <scope>NUCLEOTIDE SEQUENCE [LARGE SCALE GENOMIC DNA]</scope>
    <source>
        <strain evidence="2 3">NPDC004045</strain>
    </source>
</reference>
<evidence type="ECO:0000313" key="2">
    <source>
        <dbReference type="EMBL" id="MFF0545809.1"/>
    </source>
</evidence>
<evidence type="ECO:0000313" key="3">
    <source>
        <dbReference type="Proteomes" id="UP001601444"/>
    </source>
</evidence>
<organism evidence="2 3">
    <name type="scientific">Nocardia thailandica</name>
    <dbReference type="NCBI Taxonomy" id="257275"/>
    <lineage>
        <taxon>Bacteria</taxon>
        <taxon>Bacillati</taxon>
        <taxon>Actinomycetota</taxon>
        <taxon>Actinomycetes</taxon>
        <taxon>Mycobacteriales</taxon>
        <taxon>Nocardiaceae</taxon>
        <taxon>Nocardia</taxon>
    </lineage>
</organism>
<comment type="caution">
    <text evidence="2">The sequence shown here is derived from an EMBL/GenBank/DDBJ whole genome shotgun (WGS) entry which is preliminary data.</text>
</comment>
<dbReference type="EMBL" id="JBIAMX010000016">
    <property type="protein sequence ID" value="MFF0545809.1"/>
    <property type="molecule type" value="Genomic_DNA"/>
</dbReference>
<dbReference type="RefSeq" id="WP_387702243.1">
    <property type="nucleotide sequence ID" value="NZ_JBIAMX010000016.1"/>
</dbReference>
<comment type="similarity">
    <text evidence="1">Belongs to the darcynin family.</text>
</comment>
<gene>
    <name evidence="2" type="ORF">ACFYTF_23505</name>
</gene>
<name>A0ABW6PTT0_9NOCA</name>
<keyword evidence="3" id="KW-1185">Reference proteome</keyword>
<sequence length="116" mass="12771">MAVTNASSLAPPTEYTAFMLLTALPQWLSLTRAERRRVADAALGAALDGRTRTTMRFFDAEAFSARCSDVAVFTTTDLAEYYLVIEALRDSALFTVPYFRLDDLILSVEDGHRAAG</sequence>
<dbReference type="Pfam" id="PF17074">
    <property type="entry name" value="Darcynin"/>
    <property type="match status" value="1"/>
</dbReference>
<dbReference type="Proteomes" id="UP001601444">
    <property type="component" value="Unassembled WGS sequence"/>
</dbReference>
<dbReference type="InterPro" id="IPR031409">
    <property type="entry name" value="Darcynin"/>
</dbReference>
<evidence type="ECO:0000256" key="1">
    <source>
        <dbReference type="ARBA" id="ARBA00006869"/>
    </source>
</evidence>